<dbReference type="EMBL" id="KU521356">
    <property type="protein sequence ID" value="ANM44798.1"/>
    <property type="molecule type" value="Genomic_DNA"/>
</dbReference>
<reference evidence="1 2" key="1">
    <citation type="journal article" date="2016" name="Sci. Rep.">
        <title>A proposed integrated approach for the preclinical evaluation of phage therapy in Pseudomonas infections.</title>
        <authorList>
            <person name="Danis-Wlodarczyk K."/>
            <person name="Vandenheuvel D."/>
            <person name="Jang H.B."/>
            <person name="Briers Y."/>
            <person name="Olszak T."/>
            <person name="Arabski M."/>
            <person name="Wasik S."/>
            <person name="Drabik M."/>
            <person name="Higgins G."/>
            <person name="Tyrrell J."/>
            <person name="Harvey B.J."/>
            <person name="Noben J.P."/>
            <person name="Lavigne R."/>
            <person name="Drulis-Kawa Z."/>
        </authorList>
    </citation>
    <scope>NUCLEOTIDE SEQUENCE [LARGE SCALE GENOMIC DNA]</scope>
</reference>
<protein>
    <submittedName>
        <fullName evidence="1">Structural protein</fullName>
    </submittedName>
</protein>
<accession>A0A192Y4W9</accession>
<evidence type="ECO:0000313" key="1">
    <source>
        <dbReference type="EMBL" id="ANM44798.1"/>
    </source>
</evidence>
<dbReference type="Proteomes" id="UP000224336">
    <property type="component" value="Segment"/>
</dbReference>
<dbReference type="Pfam" id="PF23806">
    <property type="entry name" value="Phage_TTP_14"/>
    <property type="match status" value="1"/>
</dbReference>
<gene>
    <name evidence="1" type="ORF">KTN4_040</name>
</gene>
<dbReference type="InterPro" id="IPR057119">
    <property type="entry name" value="Phage_TTP_14"/>
</dbReference>
<proteinExistence type="predicted"/>
<name>A0A192Y4W9_9CAUD</name>
<sequence>MARYNDPMAPETGYGAGGARNTVNLAQAGTNVFRPDLANLATNTPYVARNLVPFLLDAPRFFKYASNTNWLVACLKAFVETHTRTIDGLQRTLTVDNAEAPWGGSGEVIQTATNVTRARSNPNFGCWELQNRAIQRFLQWWINYGIADENTKVPRIVSDGIVPVEKYDATFYGMTVLFVEPDPTFQDCVNAYLCTNMFPLTTGPWENRKDASQIGQNLDLNVEFSALTDVSEGVQEYARQMFRKLNIRGMNPNNQKLDWGGLSADVLRARNGIQDQIERAVGNRVTYDGVGLS</sequence>
<evidence type="ECO:0000313" key="2">
    <source>
        <dbReference type="Proteomes" id="UP000224336"/>
    </source>
</evidence>
<organism evidence="1 2">
    <name type="scientific">Pseudomonas phage KTN4</name>
    <dbReference type="NCBI Taxonomy" id="1862701"/>
    <lineage>
        <taxon>Viruses</taxon>
        <taxon>Duplodnaviria</taxon>
        <taxon>Heunggongvirae</taxon>
        <taxon>Uroviricota</taxon>
        <taxon>Caudoviricetes</taxon>
        <taxon>Chimalliviridae</taxon>
        <taxon>Phikzvirus</taxon>
        <taxon>Phikzvirus phiKZ</taxon>
    </lineage>
</organism>